<feature type="region of interest" description="Disordered" evidence="1">
    <location>
        <begin position="270"/>
        <end position="293"/>
    </location>
</feature>
<organism evidence="2 3">
    <name type="scientific">Dietzia aurantiaca</name>
    <dbReference type="NCBI Taxonomy" id="983873"/>
    <lineage>
        <taxon>Bacteria</taxon>
        <taxon>Bacillati</taxon>
        <taxon>Actinomycetota</taxon>
        <taxon>Actinomycetes</taxon>
        <taxon>Mycobacteriales</taxon>
        <taxon>Dietziaceae</taxon>
        <taxon>Dietzia</taxon>
    </lineage>
</organism>
<keyword evidence="3" id="KW-1185">Reference proteome</keyword>
<dbReference type="RefSeq" id="WP_344992137.1">
    <property type="nucleotide sequence ID" value="NZ_BAABCD010000019.1"/>
</dbReference>
<evidence type="ECO:0000313" key="2">
    <source>
        <dbReference type="EMBL" id="MFC4754361.1"/>
    </source>
</evidence>
<dbReference type="Proteomes" id="UP001595836">
    <property type="component" value="Unassembled WGS sequence"/>
</dbReference>
<keyword evidence="2" id="KW-0540">Nuclease</keyword>
<name>A0ABV9PMN4_9ACTN</name>
<sequence>MRDFRPPQRTRDLIPDLGRRLGASGYNRLHRGLWIPHGIDETDPMVRIAAISALCPDAVVTGWLAAEAHGHRGAPRDYIDEFACGTRRVDRPGMIGRQYTIPREHTGTLTFGPDRLGRIASPAWALFDIARRDNLANAVIALDGSPRIGVDPERDIRPLAETPRRLPGKRRALAALEHCDTGAMDSPWETRTRLFLHKHGFEGFETQVSIPGLPYRLDLGNRRLKIAVEYDGEYHRAPDQHARDLTRWNRIRKFGWLHYPVTTTMITRDEHQTAADIRQGVRAREGNPPGATG</sequence>
<dbReference type="InterPro" id="IPR011335">
    <property type="entry name" value="Restrct_endonuc-II-like"/>
</dbReference>
<evidence type="ECO:0000256" key="1">
    <source>
        <dbReference type="SAM" id="MobiDB-lite"/>
    </source>
</evidence>
<dbReference type="EMBL" id="JBHSHP010000018">
    <property type="protein sequence ID" value="MFC4754361.1"/>
    <property type="molecule type" value="Genomic_DNA"/>
</dbReference>
<evidence type="ECO:0000313" key="3">
    <source>
        <dbReference type="Proteomes" id="UP001595836"/>
    </source>
</evidence>
<reference evidence="3" key="1">
    <citation type="journal article" date="2019" name="Int. J. Syst. Evol. Microbiol.">
        <title>The Global Catalogue of Microorganisms (GCM) 10K type strain sequencing project: providing services to taxonomists for standard genome sequencing and annotation.</title>
        <authorList>
            <consortium name="The Broad Institute Genomics Platform"/>
            <consortium name="The Broad Institute Genome Sequencing Center for Infectious Disease"/>
            <person name="Wu L."/>
            <person name="Ma J."/>
        </authorList>
    </citation>
    <scope>NUCLEOTIDE SEQUENCE [LARGE SCALE GENOMIC DNA]</scope>
    <source>
        <strain evidence="3">JCM 11882</strain>
    </source>
</reference>
<gene>
    <name evidence="2" type="ORF">ACFO7U_06150</name>
</gene>
<protein>
    <submittedName>
        <fullName evidence="2">Endonuclease domain-containing protein</fullName>
    </submittedName>
</protein>
<dbReference type="Gene3D" id="3.40.960.10">
    <property type="entry name" value="VSR Endonuclease"/>
    <property type="match status" value="1"/>
</dbReference>
<keyword evidence="2" id="KW-0378">Hydrolase</keyword>
<proteinExistence type="predicted"/>
<dbReference type="SUPFAM" id="SSF52980">
    <property type="entry name" value="Restriction endonuclease-like"/>
    <property type="match status" value="1"/>
</dbReference>
<keyword evidence="2" id="KW-0255">Endonuclease</keyword>
<comment type="caution">
    <text evidence="2">The sequence shown here is derived from an EMBL/GenBank/DDBJ whole genome shotgun (WGS) entry which is preliminary data.</text>
</comment>
<accession>A0ABV9PMN4</accession>
<dbReference type="GO" id="GO:0004519">
    <property type="term" value="F:endonuclease activity"/>
    <property type="evidence" value="ECO:0007669"/>
    <property type="project" value="UniProtKB-KW"/>
</dbReference>